<evidence type="ECO:0000313" key="4">
    <source>
        <dbReference type="Proteomes" id="UP000629468"/>
    </source>
</evidence>
<feature type="region of interest" description="Disordered" evidence="1">
    <location>
        <begin position="928"/>
        <end position="961"/>
    </location>
</feature>
<feature type="region of interest" description="Disordered" evidence="1">
    <location>
        <begin position="545"/>
        <end position="567"/>
    </location>
</feature>
<dbReference type="InterPro" id="IPR003169">
    <property type="entry name" value="GYF"/>
</dbReference>
<dbReference type="Proteomes" id="UP000629468">
    <property type="component" value="Unassembled WGS sequence"/>
</dbReference>
<dbReference type="InterPro" id="IPR035445">
    <property type="entry name" value="GYF-like_dom_sf"/>
</dbReference>
<dbReference type="Pfam" id="PF02213">
    <property type="entry name" value="GYF"/>
    <property type="match status" value="1"/>
</dbReference>
<feature type="compositionally biased region" description="Polar residues" evidence="1">
    <location>
        <begin position="831"/>
        <end position="846"/>
    </location>
</feature>
<feature type="compositionally biased region" description="Basic and acidic residues" evidence="1">
    <location>
        <begin position="258"/>
        <end position="278"/>
    </location>
</feature>
<dbReference type="PANTHER" id="PTHR48125">
    <property type="entry name" value="LP07818P1"/>
    <property type="match status" value="1"/>
</dbReference>
<feature type="region of interest" description="Disordered" evidence="1">
    <location>
        <begin position="101"/>
        <end position="143"/>
    </location>
</feature>
<dbReference type="PROSITE" id="PS50829">
    <property type="entry name" value="GYF"/>
    <property type="match status" value="1"/>
</dbReference>
<dbReference type="SMART" id="SM00444">
    <property type="entry name" value="GYF"/>
    <property type="match status" value="1"/>
</dbReference>
<evidence type="ECO:0000259" key="2">
    <source>
        <dbReference type="PROSITE" id="PS50829"/>
    </source>
</evidence>
<dbReference type="EMBL" id="JABXXO010000001">
    <property type="protein sequence ID" value="KAF7784446.1"/>
    <property type="molecule type" value="Genomic_DNA"/>
</dbReference>
<evidence type="ECO:0000256" key="1">
    <source>
        <dbReference type="SAM" id="MobiDB-lite"/>
    </source>
</evidence>
<feature type="compositionally biased region" description="Pro residues" evidence="1">
    <location>
        <begin position="124"/>
        <end position="141"/>
    </location>
</feature>
<dbReference type="Gene3D" id="3.30.1490.40">
    <property type="match status" value="1"/>
</dbReference>
<feature type="region of interest" description="Disordered" evidence="1">
    <location>
        <begin position="431"/>
        <end position="480"/>
    </location>
</feature>
<feature type="region of interest" description="Disordered" evidence="1">
    <location>
        <begin position="795"/>
        <end position="871"/>
    </location>
</feature>
<dbReference type="PANTHER" id="PTHR48125:SF10">
    <property type="entry name" value="OS12G0136300 PROTEIN"/>
    <property type="match status" value="1"/>
</dbReference>
<reference evidence="3 4" key="1">
    <citation type="journal article" name="Sci. Rep.">
        <title>Telomere-to-telomere assembled and centromere annotated genomes of the two main subspecies of the button mushroom Agaricus bisporus reveal especially polymorphic chromosome ends.</title>
        <authorList>
            <person name="Sonnenberg A.S.M."/>
            <person name="Sedaghat-Telgerd N."/>
            <person name="Lavrijssen B."/>
            <person name="Ohm R.A."/>
            <person name="Hendrickx P.M."/>
            <person name="Scholtmeijer K."/>
            <person name="Baars J.J.P."/>
            <person name="van Peer A."/>
        </authorList>
    </citation>
    <scope>NUCLEOTIDE SEQUENCE [LARGE SCALE GENOMIC DNA]</scope>
    <source>
        <strain evidence="3 4">H119_p4</strain>
    </source>
</reference>
<feature type="compositionally biased region" description="Pro residues" evidence="1">
    <location>
        <begin position="308"/>
        <end position="318"/>
    </location>
</feature>
<accession>A0A8H7FB29</accession>
<feature type="compositionally biased region" description="Low complexity" evidence="1">
    <location>
        <begin position="319"/>
        <end position="328"/>
    </location>
</feature>
<dbReference type="SUPFAM" id="SSF55277">
    <property type="entry name" value="GYF domain"/>
    <property type="match status" value="1"/>
</dbReference>
<feature type="compositionally biased region" description="Polar residues" evidence="1">
    <location>
        <begin position="545"/>
        <end position="556"/>
    </location>
</feature>
<sequence>MASSWATHKDPASAPDSASVRSLPAVHIAEHPSPPRPSTSSTAPPPRPPSSIPHTPTPDTSPTAPSSHQQRGVHRRSTLDIRSNNRLSGFFTNLIHRREPTLSATSQVPEDAAAKPNTDKPSRTPSPPPPNPPPPSLPPPSLQELGLSLSVVTSDLSPNHFSTPPASGAFLAPHYLLLCHAQGLDVLPLTSPPSPQPYALVRRVAFKSVVVMEHRGVLVAVAGRRDGVRVYALEEVKKAIEWRIDVEIRRERERLRREAAKRVVSRSENEFRESDGKIRKAGLPTPPPMEEFKSLLRKASHTKLLPSSPTPPPPPLVPRSPRTPTRIRPNSRSHSRPQHPSGQPPPYTSPAALCPPPNLRNQPSAVSVRAGTRSTSINHVLAGVSTLPSTNPSRSHEKSDDWAGSSDDEAIDIRAAAGGSQVLDERTSATLASNRNPAPIVPPSVTIPSSSPRRRRPSNLDLTASRTANIDPPEPSPTPTLLTLRQALQQNLDDAPDPLDDFDEEEDETGGRISLAQALMESRIPDLPPPGTIQPQEAILLSATSSAFQETSSTRSSEGDGSLEIQSMSRSRWSAMFSGPTSFEYNHDTSDDQNNTLVSRSPSLQSNSQLIATVKSSTSTDRISPSVASSRTSLAPLSTMSMTSRSSRFIPKIISSAFSRRPDERGSLSTNMAMEADKWLSAPPQQQPASPPKLEYVKLPGTKGAIMIKAVETPKKSFLAILCGENGEKVELFAGTYRTALGLSRTFILPDSPRSLELQLQGDDLVEVFLVFSQNVFGLEPATVRVREVRIGRAERRAARRRARELRGGDPATGDQEANEDDAAGLGVSMTVATVESPTRSSSPPLTANEHPDAPEDTTTNNVEQPPDTINPTDELLAVATAQMGPYTTFQQLKFTPRFPLASITDDFVIPPSYPTFLEYRDRYEPEEDANNNSITTDKPSQFSPPGLPAPTPTGPTQWYYKDPKGVTHGPWSSALMQAWNRDGLLPCDLPICREGETEYTLLKDLKLQCVDPAHPFRSLPTPPTPTNAVYPDCNSTDKESTTSTAIEKPLLEPISLLAQPKYFGPPALFFSSRGGHSTSIVDARGRSVLKSRFIWSNDDSREESMVPIGKMGDIKHLEAFDVKDRSILIAMRQGGLEAVDLNDALLRPADQSRTILPSFNPPSLTTNRRSPFVWKIGTPVDSTGAALSLKGKSGIPRKTGIGIAKSTTNSQIYGGNGGGGYGGDVDMDFNDDVLFLGRKADEIYFCERNAGSFRILKLCPDA</sequence>
<feature type="region of interest" description="Disordered" evidence="1">
    <location>
        <begin position="1"/>
        <end position="81"/>
    </location>
</feature>
<feature type="compositionally biased region" description="Low complexity" evidence="1">
    <location>
        <begin position="52"/>
        <end position="67"/>
    </location>
</feature>
<feature type="region of interest" description="Disordered" evidence="1">
    <location>
        <begin position="258"/>
        <end position="406"/>
    </location>
</feature>
<comment type="caution">
    <text evidence="3">The sequence shown here is derived from an EMBL/GenBank/DDBJ whole genome shotgun (WGS) entry which is preliminary data.</text>
</comment>
<feature type="compositionally biased region" description="Pro residues" evidence="1">
    <location>
        <begin position="32"/>
        <end position="51"/>
    </location>
</feature>
<dbReference type="AlphaFoldDB" id="A0A8H7FB29"/>
<proteinExistence type="predicted"/>
<name>A0A8H7FB29_AGABI</name>
<feature type="compositionally biased region" description="Polar residues" evidence="1">
    <location>
        <begin position="931"/>
        <end position="944"/>
    </location>
</feature>
<feature type="compositionally biased region" description="Polar residues" evidence="1">
    <location>
        <begin position="857"/>
        <end position="871"/>
    </location>
</feature>
<feature type="domain" description="GYF" evidence="2">
    <location>
        <begin position="956"/>
        <end position="1012"/>
    </location>
</feature>
<organism evidence="3 4">
    <name type="scientific">Agaricus bisporus var. burnettii</name>
    <dbReference type="NCBI Taxonomy" id="192524"/>
    <lineage>
        <taxon>Eukaryota</taxon>
        <taxon>Fungi</taxon>
        <taxon>Dikarya</taxon>
        <taxon>Basidiomycota</taxon>
        <taxon>Agaricomycotina</taxon>
        <taxon>Agaricomycetes</taxon>
        <taxon>Agaricomycetidae</taxon>
        <taxon>Agaricales</taxon>
        <taxon>Agaricineae</taxon>
        <taxon>Agaricaceae</taxon>
        <taxon>Agaricus</taxon>
    </lineage>
</organism>
<protein>
    <recommendedName>
        <fullName evidence="2">GYF domain-containing protein</fullName>
    </recommendedName>
</protein>
<feature type="compositionally biased region" description="Pro residues" evidence="1">
    <location>
        <begin position="342"/>
        <end position="358"/>
    </location>
</feature>
<evidence type="ECO:0000313" key="3">
    <source>
        <dbReference type="EMBL" id="KAF7784446.1"/>
    </source>
</evidence>
<gene>
    <name evidence="3" type="ORF">Agabi119p4_611</name>
</gene>